<keyword evidence="3" id="KW-1185">Reference proteome</keyword>
<comment type="caution">
    <text evidence="2">The sequence shown here is derived from an EMBL/GenBank/DDBJ whole genome shotgun (WGS) entry which is preliminary data.</text>
</comment>
<reference evidence="2 3" key="1">
    <citation type="submission" date="2018-08" db="EMBL/GenBank/DDBJ databases">
        <title>Genomic Encyclopedia of Type Strains, Phase III (KMG-III): the genomes of soil and plant-associated and newly described type strains.</title>
        <authorList>
            <person name="Whitman W."/>
        </authorList>
    </citation>
    <scope>NUCLEOTIDE SEQUENCE [LARGE SCALE GENOMIC DNA]</scope>
    <source>
        <strain evidence="2 3">CGMCC 1.10966</strain>
    </source>
</reference>
<dbReference type="Proteomes" id="UP000256304">
    <property type="component" value="Unassembled WGS sequence"/>
</dbReference>
<organism evidence="2 3">
    <name type="scientific">Paenibacillus taihuensis</name>
    <dbReference type="NCBI Taxonomy" id="1156355"/>
    <lineage>
        <taxon>Bacteria</taxon>
        <taxon>Bacillati</taxon>
        <taxon>Bacillota</taxon>
        <taxon>Bacilli</taxon>
        <taxon>Bacillales</taxon>
        <taxon>Paenibacillaceae</taxon>
        <taxon>Paenibacillus</taxon>
    </lineage>
</organism>
<sequence>MSKVRIGFVGGGGMGQMAHLSNYAVLTDLCEVVALAEVRPESAKLVASRYGIPEVYSSHHELLANANVDAIVAPQQYRHHPALIPDILRAGIPVFTEKPLCLTVEAGRELVRIGEETGTLHMVGYHKRSDPAMERAKKEVDAWRASGNYGKLRSIRVTMPPGDWVAGADKPLSANEPYPTLTLESGPSDYTEHQTRELDIFVNYYIHQVNAIRYFLGGENYKLTFADREGVLLVGESDSGVTVTLEMAPYSTSIEWHEQVLVSFEKGFVRVDLPAPLVRQQAGKVSIYRDNAAIGEPELVQPIMPNVSAMRNQAINFIAAVRGERPAPCAAKEALEDLILARSYIDFMSRTYWQQPAKA</sequence>
<dbReference type="InterPro" id="IPR000683">
    <property type="entry name" value="Gfo/Idh/MocA-like_OxRdtase_N"/>
</dbReference>
<dbReference type="PANTHER" id="PTHR43377">
    <property type="entry name" value="BILIVERDIN REDUCTASE A"/>
    <property type="match status" value="1"/>
</dbReference>
<dbReference type="OrthoDB" id="9774191at2"/>
<dbReference type="SUPFAM" id="SSF51735">
    <property type="entry name" value="NAD(P)-binding Rossmann-fold domains"/>
    <property type="match status" value="1"/>
</dbReference>
<dbReference type="RefSeq" id="WP_116192189.1">
    <property type="nucleotide sequence ID" value="NZ_QTTN01000049.1"/>
</dbReference>
<dbReference type="SUPFAM" id="SSF55347">
    <property type="entry name" value="Glyceraldehyde-3-phosphate dehydrogenase-like, C-terminal domain"/>
    <property type="match status" value="1"/>
</dbReference>
<proteinExistence type="predicted"/>
<dbReference type="Gene3D" id="3.30.360.10">
    <property type="entry name" value="Dihydrodipicolinate Reductase, domain 2"/>
    <property type="match status" value="1"/>
</dbReference>
<gene>
    <name evidence="2" type="ORF">A8990_1497</name>
</gene>
<accession>A0A3D9QTE2</accession>
<feature type="domain" description="Gfo/Idh/MocA-like oxidoreductase N-terminal" evidence="1">
    <location>
        <begin position="4"/>
        <end position="125"/>
    </location>
</feature>
<evidence type="ECO:0000259" key="1">
    <source>
        <dbReference type="Pfam" id="PF01408"/>
    </source>
</evidence>
<dbReference type="InterPro" id="IPR036291">
    <property type="entry name" value="NAD(P)-bd_dom_sf"/>
</dbReference>
<dbReference type="GO" id="GO:0000166">
    <property type="term" value="F:nucleotide binding"/>
    <property type="evidence" value="ECO:0007669"/>
    <property type="project" value="InterPro"/>
</dbReference>
<name>A0A3D9QTE2_9BACL</name>
<dbReference type="InterPro" id="IPR051450">
    <property type="entry name" value="Gfo/Idh/MocA_Oxidoreductases"/>
</dbReference>
<dbReference type="Gene3D" id="3.40.50.720">
    <property type="entry name" value="NAD(P)-binding Rossmann-like Domain"/>
    <property type="match status" value="1"/>
</dbReference>
<dbReference type="EMBL" id="QTTN01000049">
    <property type="protein sequence ID" value="REE66639.1"/>
    <property type="molecule type" value="Genomic_DNA"/>
</dbReference>
<dbReference type="Pfam" id="PF01408">
    <property type="entry name" value="GFO_IDH_MocA"/>
    <property type="match status" value="1"/>
</dbReference>
<evidence type="ECO:0000313" key="2">
    <source>
        <dbReference type="EMBL" id="REE66639.1"/>
    </source>
</evidence>
<dbReference type="AlphaFoldDB" id="A0A3D9QTE2"/>
<protein>
    <submittedName>
        <fullName evidence="2">Putative dehydrogenase</fullName>
    </submittedName>
</protein>
<evidence type="ECO:0000313" key="3">
    <source>
        <dbReference type="Proteomes" id="UP000256304"/>
    </source>
</evidence>
<dbReference type="PANTHER" id="PTHR43377:SF1">
    <property type="entry name" value="BILIVERDIN REDUCTASE A"/>
    <property type="match status" value="1"/>
</dbReference>